<dbReference type="InterPro" id="IPR049790">
    <property type="entry name" value="Rv3655c/TadE"/>
</dbReference>
<accession>A0A1H1PVJ1</accession>
<feature type="transmembrane region" description="Helical" evidence="5">
    <location>
        <begin position="621"/>
        <end position="642"/>
    </location>
</feature>
<keyword evidence="2" id="KW-0233">DNA recombination</keyword>
<dbReference type="Pfam" id="PF13408">
    <property type="entry name" value="Zn_ribbon_recom"/>
    <property type="match status" value="1"/>
</dbReference>
<reference evidence="7 8" key="1">
    <citation type="submission" date="2016-10" db="EMBL/GenBank/DDBJ databases">
        <authorList>
            <person name="de Groot N.N."/>
        </authorList>
    </citation>
    <scope>NUCLEOTIDE SEQUENCE [LARGE SCALE GENOMIC DNA]</scope>
    <source>
        <strain evidence="7 8">DSM 15019</strain>
    </source>
</reference>
<dbReference type="PANTHER" id="PTHR30461:SF2">
    <property type="entry name" value="SERINE RECOMBINASE PINE-RELATED"/>
    <property type="match status" value="1"/>
</dbReference>
<dbReference type="PROSITE" id="PS51736">
    <property type="entry name" value="RECOMBINASES_3"/>
    <property type="match status" value="1"/>
</dbReference>
<sequence length="719" mass="76808">MTAKRASILIRVSTEDQVDGSSLADQERLCRSLIEARGWNFTGRVYADEGVSGTVENRPALTEALRDAAKGEFEVLVALNMTRLSRKLHISAKVIDDLAELDVAFVSVQESFIDTTTSAGRAMAGVFSSFAQMDRDAIVEKTARGQRAKGEAGLWPGGHPPFGWRLEGHKRTAQPMPDERERQVLAEAYRLLVTQRLNAFQVAARLNDAGLKPRKADAWNPESLRRVLANETLATGILVWGAPSSGGLYPRSHKTKVKRDGTPRYGEPIRIELPEPPFTASQHRAIVRALASRSNRGKAASPISRPLTGQVFGACGMPYYGVTIKGKAPVMRCTGRRHLAGEAKCTCPQVAWEPLESRVWAAVVGFLSDPARLETMARQYLELPAEVGDGAQDATLLAAVERQIEKLERAQANAARELLLADNPAPIREALAQVERDLEGLRERREGYQALASSAQAKGEALRDLAALAERARGNLDRLTEDQRRQVYEILRVRVQMTGSIKADAHRVAHPEGLSVSGVLDPRLWGEEGRGGGSGGGNGDSGPRPMPSFPTPSNSQVSDDGRGRLRRSARGDHALGRGAGNPHRPRPSSPDRLMTGGVPDADATPAHRRWRGDRGAVAAELALALPAIVLVLLLGAGALVAASRQVALQDAAADAARLLGRGEDPAAAARVVHEAIPGAGAAFAPAGDLVCATATLRVSLGAVISVPLRASSCALDGGR</sequence>
<dbReference type="GO" id="GO:0003677">
    <property type="term" value="F:DNA binding"/>
    <property type="evidence" value="ECO:0007669"/>
    <property type="project" value="UniProtKB-KW"/>
</dbReference>
<evidence type="ECO:0000256" key="2">
    <source>
        <dbReference type="ARBA" id="ARBA00023172"/>
    </source>
</evidence>
<evidence type="ECO:0000259" key="6">
    <source>
        <dbReference type="PROSITE" id="PS51736"/>
    </source>
</evidence>
<feature type="compositionally biased region" description="Basic and acidic residues" evidence="4">
    <location>
        <begin position="559"/>
        <end position="575"/>
    </location>
</feature>
<gene>
    <name evidence="7" type="ORF">SAMN04489809_1203</name>
</gene>
<evidence type="ECO:0000256" key="5">
    <source>
        <dbReference type="SAM" id="Phobius"/>
    </source>
</evidence>
<dbReference type="CDD" id="cd00338">
    <property type="entry name" value="Ser_Recombinase"/>
    <property type="match status" value="1"/>
</dbReference>
<evidence type="ECO:0000313" key="8">
    <source>
        <dbReference type="Proteomes" id="UP000182126"/>
    </source>
</evidence>
<feature type="compositionally biased region" description="Gly residues" evidence="4">
    <location>
        <begin position="531"/>
        <end position="540"/>
    </location>
</feature>
<dbReference type="Proteomes" id="UP000182126">
    <property type="component" value="Chromosome I"/>
</dbReference>
<dbReference type="NCBIfam" id="NF041390">
    <property type="entry name" value="TadE_Rv3655c"/>
    <property type="match status" value="1"/>
</dbReference>
<dbReference type="InterPro" id="IPR050639">
    <property type="entry name" value="SSR_resolvase"/>
</dbReference>
<feature type="coiled-coil region" evidence="3">
    <location>
        <begin position="397"/>
        <end position="482"/>
    </location>
</feature>
<evidence type="ECO:0000313" key="7">
    <source>
        <dbReference type="EMBL" id="SDS15133.1"/>
    </source>
</evidence>
<dbReference type="AlphaFoldDB" id="A0A1H1PVJ1"/>
<organism evidence="7 8">
    <name type="scientific">Microbacterium paraoxydans</name>
    <dbReference type="NCBI Taxonomy" id="199592"/>
    <lineage>
        <taxon>Bacteria</taxon>
        <taxon>Bacillati</taxon>
        <taxon>Actinomycetota</taxon>
        <taxon>Actinomycetes</taxon>
        <taxon>Micrococcales</taxon>
        <taxon>Microbacteriaceae</taxon>
        <taxon>Microbacterium</taxon>
    </lineage>
</organism>
<proteinExistence type="predicted"/>
<dbReference type="InterPro" id="IPR025827">
    <property type="entry name" value="Zn_ribbon_recom_dom"/>
</dbReference>
<evidence type="ECO:0000256" key="1">
    <source>
        <dbReference type="ARBA" id="ARBA00023125"/>
    </source>
</evidence>
<dbReference type="GO" id="GO:0000150">
    <property type="term" value="F:DNA strand exchange activity"/>
    <property type="evidence" value="ECO:0007669"/>
    <property type="project" value="InterPro"/>
</dbReference>
<feature type="domain" description="Resolvase/invertase-type recombinase catalytic" evidence="6">
    <location>
        <begin position="5"/>
        <end position="153"/>
    </location>
</feature>
<dbReference type="InterPro" id="IPR036162">
    <property type="entry name" value="Resolvase-like_N_sf"/>
</dbReference>
<dbReference type="SUPFAM" id="SSF53041">
    <property type="entry name" value="Resolvase-like"/>
    <property type="match status" value="1"/>
</dbReference>
<dbReference type="eggNOG" id="ENOG5033A2X">
    <property type="taxonomic scope" value="Bacteria"/>
</dbReference>
<keyword evidence="5" id="KW-0472">Membrane</keyword>
<dbReference type="InterPro" id="IPR006119">
    <property type="entry name" value="Resolv_N"/>
</dbReference>
<name>A0A1H1PVJ1_9MICO</name>
<evidence type="ECO:0000256" key="4">
    <source>
        <dbReference type="SAM" id="MobiDB-lite"/>
    </source>
</evidence>
<dbReference type="Pfam" id="PF00239">
    <property type="entry name" value="Resolvase"/>
    <property type="match status" value="1"/>
</dbReference>
<dbReference type="InterPro" id="IPR038109">
    <property type="entry name" value="DNA_bind_recomb_sf"/>
</dbReference>
<evidence type="ECO:0000256" key="3">
    <source>
        <dbReference type="SAM" id="Coils"/>
    </source>
</evidence>
<dbReference type="PANTHER" id="PTHR30461">
    <property type="entry name" value="DNA-INVERTASE FROM LAMBDOID PROPHAGE"/>
    <property type="match status" value="1"/>
</dbReference>
<keyword evidence="3" id="KW-0175">Coiled coil</keyword>
<dbReference type="InterPro" id="IPR011109">
    <property type="entry name" value="DNA_bind_recombinase_dom"/>
</dbReference>
<keyword evidence="5" id="KW-1133">Transmembrane helix</keyword>
<keyword evidence="1" id="KW-0238">DNA-binding</keyword>
<keyword evidence="5" id="KW-0812">Transmembrane</keyword>
<dbReference type="EMBL" id="LT629770">
    <property type="protein sequence ID" value="SDS15133.1"/>
    <property type="molecule type" value="Genomic_DNA"/>
</dbReference>
<dbReference type="SMART" id="SM00857">
    <property type="entry name" value="Resolvase"/>
    <property type="match status" value="1"/>
</dbReference>
<dbReference type="Gene3D" id="3.90.1750.20">
    <property type="entry name" value="Putative Large Serine Recombinase, Chain B, Domain 2"/>
    <property type="match status" value="1"/>
</dbReference>
<dbReference type="Pfam" id="PF07508">
    <property type="entry name" value="Recombinase"/>
    <property type="match status" value="1"/>
</dbReference>
<dbReference type="Gene3D" id="3.40.50.1390">
    <property type="entry name" value="Resolvase, N-terminal catalytic domain"/>
    <property type="match status" value="1"/>
</dbReference>
<feature type="region of interest" description="Disordered" evidence="4">
    <location>
        <begin position="517"/>
        <end position="607"/>
    </location>
</feature>
<protein>
    <submittedName>
        <fullName evidence="7">Recombinase</fullName>
    </submittedName>
</protein>